<gene>
    <name evidence="4" type="ORF">B2A_01579</name>
</gene>
<sequence length="278" mass="28884">MRPWSAAFKRTCRAPFEPSRIGRGLSVLVIGVLVPLLAHANVGRTPATFHVNREGAATYSIPIWVPPGPKGLEPHIALTYDSQSGSGDMGIGWTLAGISSISRCNRTTAQNGTPAPVTLTTSDVFCLDGAQLELTGGSYGAAGSTYQTEIANFAQVTAYGTAGNGPAYFIVQGPHGTQYEYGNGGGSQVLASGTSTAMQWYLDKVTDPSGNTMTYTYTDGTGSAVPNTISWTPTSHGASAYAYTMQFTYGTNSAASSAYGYVAGTSVSNTNLLQAVTV</sequence>
<dbReference type="GO" id="GO:0005737">
    <property type="term" value="C:cytoplasm"/>
    <property type="evidence" value="ECO:0007669"/>
    <property type="project" value="InterPro"/>
</dbReference>
<dbReference type="Pfam" id="PF03534">
    <property type="entry name" value="SpvB"/>
    <property type="match status" value="1"/>
</dbReference>
<organism evidence="4">
    <name type="scientific">mine drainage metagenome</name>
    <dbReference type="NCBI Taxonomy" id="410659"/>
    <lineage>
        <taxon>unclassified sequences</taxon>
        <taxon>metagenomes</taxon>
        <taxon>ecological metagenomes</taxon>
    </lineage>
</organism>
<comment type="subcellular location">
    <subcellularLocation>
        <location evidence="1">Secreted</location>
    </subcellularLocation>
</comment>
<keyword evidence="2" id="KW-0964">Secreted</keyword>
<reference evidence="4" key="1">
    <citation type="submission" date="2013-08" db="EMBL/GenBank/DDBJ databases">
        <authorList>
            <person name="Mendez C."/>
            <person name="Richter M."/>
            <person name="Ferrer M."/>
            <person name="Sanchez J."/>
        </authorList>
    </citation>
    <scope>NUCLEOTIDE SEQUENCE</scope>
</reference>
<accession>T1BAN0</accession>
<evidence type="ECO:0000256" key="3">
    <source>
        <dbReference type="ARBA" id="ARBA00023026"/>
    </source>
</evidence>
<name>T1BAN0_9ZZZZ</name>
<protein>
    <submittedName>
        <fullName evidence="4">YD repeat-containing protein</fullName>
    </submittedName>
</protein>
<dbReference type="InterPro" id="IPR003284">
    <property type="entry name" value="Sal_SpvB"/>
</dbReference>
<reference evidence="4" key="2">
    <citation type="journal article" date="2014" name="ISME J.">
        <title>Microbial stratification in low pH oxic and suboxic macroscopic growths along an acid mine drainage.</title>
        <authorList>
            <person name="Mendez-Garcia C."/>
            <person name="Mesa V."/>
            <person name="Sprenger R.R."/>
            <person name="Richter M."/>
            <person name="Diez M.S."/>
            <person name="Solano J."/>
            <person name="Bargiela R."/>
            <person name="Golyshina O.V."/>
            <person name="Manteca A."/>
            <person name="Ramos J.L."/>
            <person name="Gallego J.R."/>
            <person name="Llorente I."/>
            <person name="Martins Dos Santos V.A."/>
            <person name="Jensen O.N."/>
            <person name="Pelaez A.I."/>
            <person name="Sanchez J."/>
            <person name="Ferrer M."/>
        </authorList>
    </citation>
    <scope>NUCLEOTIDE SEQUENCE</scope>
</reference>
<evidence type="ECO:0000313" key="4">
    <source>
        <dbReference type="EMBL" id="EQD65513.1"/>
    </source>
</evidence>
<evidence type="ECO:0000256" key="2">
    <source>
        <dbReference type="ARBA" id="ARBA00022525"/>
    </source>
</evidence>
<dbReference type="AlphaFoldDB" id="T1BAN0"/>
<proteinExistence type="predicted"/>
<keyword evidence="3" id="KW-0843">Virulence</keyword>
<evidence type="ECO:0000256" key="1">
    <source>
        <dbReference type="ARBA" id="ARBA00004613"/>
    </source>
</evidence>
<dbReference type="EMBL" id="AUZZ01001149">
    <property type="protein sequence ID" value="EQD65513.1"/>
    <property type="molecule type" value="Genomic_DNA"/>
</dbReference>
<feature type="non-terminal residue" evidence="4">
    <location>
        <position position="278"/>
    </location>
</feature>
<comment type="caution">
    <text evidence="4">The sequence shown here is derived from an EMBL/GenBank/DDBJ whole genome shotgun (WGS) entry which is preliminary data.</text>
</comment>
<dbReference type="GO" id="GO:0005576">
    <property type="term" value="C:extracellular region"/>
    <property type="evidence" value="ECO:0007669"/>
    <property type="project" value="UniProtKB-SubCell"/>
</dbReference>